<dbReference type="EMBL" id="LR881183">
    <property type="protein sequence ID" value="CAD5244977.1"/>
    <property type="molecule type" value="Genomic_DNA"/>
</dbReference>
<evidence type="ECO:0000313" key="1">
    <source>
        <dbReference type="EMBL" id="CAD5244977.1"/>
    </source>
</evidence>
<dbReference type="KEGG" id="tcq:TIRI35C_1823"/>
<dbReference type="Proteomes" id="UP000516304">
    <property type="component" value="Chromosome TIRI35C"/>
</dbReference>
<reference evidence="1 2" key="1">
    <citation type="submission" date="2020-09" db="EMBL/GenBank/DDBJ databases">
        <authorList>
            <person name="Courtine D."/>
        </authorList>
    </citation>
    <scope>NUCLEOTIDE SEQUENCE [LARGE SCALE GENOMIC DNA]</scope>
    <source>
        <strain evidence="1 2">IRI35c</strain>
    </source>
</reference>
<sequence length="53" mass="6259">MLYHRSHFSVSIVRFCQVQLTFWCVVILHIATKSDDDAANTEIILFKIERFIC</sequence>
<organism evidence="1 2">
    <name type="scientific">Thermococcus camini</name>
    <dbReference type="NCBI Taxonomy" id="2016373"/>
    <lineage>
        <taxon>Archaea</taxon>
        <taxon>Methanobacteriati</taxon>
        <taxon>Methanobacteriota</taxon>
        <taxon>Thermococci</taxon>
        <taxon>Thermococcales</taxon>
        <taxon>Thermococcaceae</taxon>
        <taxon>Thermococcus</taxon>
    </lineage>
</organism>
<protein>
    <submittedName>
        <fullName evidence="1">Uncharacterized protein</fullName>
    </submittedName>
</protein>
<evidence type="ECO:0000313" key="2">
    <source>
        <dbReference type="Proteomes" id="UP000516304"/>
    </source>
</evidence>
<accession>A0A7G2D8Y0</accession>
<dbReference type="AlphaFoldDB" id="A0A7G2D8Y0"/>
<keyword evidence="2" id="KW-1185">Reference proteome</keyword>
<name>A0A7G2D8Y0_9EURY</name>
<gene>
    <name evidence="1" type="ORF">TIRI35C_1823</name>
</gene>
<proteinExistence type="predicted"/>